<evidence type="ECO:0000259" key="2">
    <source>
        <dbReference type="Pfam" id="PF00557"/>
    </source>
</evidence>
<dbReference type="PROSITE" id="PS51257">
    <property type="entry name" value="PROKAR_LIPOPROTEIN"/>
    <property type="match status" value="1"/>
</dbReference>
<proteinExistence type="predicted"/>
<protein>
    <recommendedName>
        <fullName evidence="2">Peptidase M24 domain-containing protein</fullName>
    </recommendedName>
</protein>
<dbReference type="AlphaFoldDB" id="A0A085WEV4"/>
<evidence type="ECO:0000313" key="4">
    <source>
        <dbReference type="Proteomes" id="UP000028725"/>
    </source>
</evidence>
<dbReference type="InterPro" id="IPR036005">
    <property type="entry name" value="Creatinase/aminopeptidase-like"/>
</dbReference>
<accession>A0A085WEV4</accession>
<name>A0A085WEV4_9BACT</name>
<reference evidence="3 4" key="1">
    <citation type="submission" date="2014-04" db="EMBL/GenBank/DDBJ databases">
        <title>Genome assembly of Hyalangium minutum DSM 14724.</title>
        <authorList>
            <person name="Sharma G."/>
            <person name="Subramanian S."/>
        </authorList>
    </citation>
    <scope>NUCLEOTIDE SEQUENCE [LARGE SCALE GENOMIC DNA]</scope>
    <source>
        <strain evidence="3 4">DSM 14724</strain>
    </source>
</reference>
<feature type="chain" id="PRO_5001799627" description="Peptidase M24 domain-containing protein" evidence="1">
    <location>
        <begin position="20"/>
        <end position="464"/>
    </location>
</feature>
<feature type="domain" description="Peptidase M24" evidence="2">
    <location>
        <begin position="234"/>
        <end position="431"/>
    </location>
</feature>
<dbReference type="SUPFAM" id="SSF55920">
    <property type="entry name" value="Creatinase/aminopeptidase"/>
    <property type="match status" value="1"/>
</dbReference>
<comment type="caution">
    <text evidence="3">The sequence shown here is derived from an EMBL/GenBank/DDBJ whole genome shotgun (WGS) entry which is preliminary data.</text>
</comment>
<dbReference type="Pfam" id="PF00557">
    <property type="entry name" value="Peptidase_M24"/>
    <property type="match status" value="1"/>
</dbReference>
<dbReference type="OrthoDB" id="9765815at2"/>
<keyword evidence="4" id="KW-1185">Reference proteome</keyword>
<dbReference type="Proteomes" id="UP000028725">
    <property type="component" value="Unassembled WGS sequence"/>
</dbReference>
<dbReference type="EMBL" id="JMCB01000011">
    <property type="protein sequence ID" value="KFE66217.1"/>
    <property type="molecule type" value="Genomic_DNA"/>
</dbReference>
<dbReference type="InterPro" id="IPR000994">
    <property type="entry name" value="Pept_M24"/>
</dbReference>
<gene>
    <name evidence="3" type="ORF">DB31_1282</name>
</gene>
<dbReference type="RefSeq" id="WP_044192909.1">
    <property type="nucleotide sequence ID" value="NZ_JMCB01000011.1"/>
</dbReference>
<evidence type="ECO:0000313" key="3">
    <source>
        <dbReference type="EMBL" id="KFE66217.1"/>
    </source>
</evidence>
<feature type="signal peptide" evidence="1">
    <location>
        <begin position="1"/>
        <end position="19"/>
    </location>
</feature>
<evidence type="ECO:0000256" key="1">
    <source>
        <dbReference type="SAM" id="SignalP"/>
    </source>
</evidence>
<organism evidence="3 4">
    <name type="scientific">Hyalangium minutum</name>
    <dbReference type="NCBI Taxonomy" id="394096"/>
    <lineage>
        <taxon>Bacteria</taxon>
        <taxon>Pseudomonadati</taxon>
        <taxon>Myxococcota</taxon>
        <taxon>Myxococcia</taxon>
        <taxon>Myxococcales</taxon>
        <taxon>Cystobacterineae</taxon>
        <taxon>Archangiaceae</taxon>
        <taxon>Hyalangium</taxon>
    </lineage>
</organism>
<dbReference type="STRING" id="394096.DB31_1282"/>
<dbReference type="PATRIC" id="fig|394096.3.peg.5623"/>
<keyword evidence="1" id="KW-0732">Signal</keyword>
<dbReference type="Gene3D" id="3.90.230.10">
    <property type="entry name" value="Creatinase/methionine aminopeptidase superfamily"/>
    <property type="match status" value="1"/>
</dbReference>
<sequence>MRAPLSAISALWLLSTACATPGATPPNSGSSLREAERPFGTLRQQTERQQAWLKERLEVALPKLMRQYGVEMWVVPMREYNEDPVFKALVSGRSFAARRRTILVFHDMGPEKGVVRLTLGGGAQGGLYEQVRMQRQVDGGGAQRTAEPWGPDQWQMLKQVLQERQPKTVAINVSRTFAFADGLSHGEYEGMTEALGPEWTARLKPAGGLPVDVLAWRSADEERFFAEENKLAWDIISTAFSSTVITPGVTHVKDVEWWMSQRLSDLGLDTWFHPSVSVQRQGVTEAQLGQDPVIQRGDVLHCDFGITALRLNTDTQHMGYVLREGETEVPSGLKQALARSNRLQDLVVEELRPGRTGNEILRTVLGRMKQEGIDGTVYSHPVGLHGHAAGAIIGLWDRQEGVPGNGDHTLIPSMWYSVELQATSPVPEWGGQPVRSAQEEDVIIGADGRVRWAYQRQTEFHLVR</sequence>